<dbReference type="PROSITE" id="PS51318">
    <property type="entry name" value="TAT"/>
    <property type="match status" value="1"/>
</dbReference>
<organism evidence="1 2">
    <name type="scientific">Candidatus Campylobacter infans</name>
    <dbReference type="NCBI Taxonomy" id="2561898"/>
    <lineage>
        <taxon>Bacteria</taxon>
        <taxon>Pseudomonadati</taxon>
        <taxon>Campylobacterota</taxon>
        <taxon>Epsilonproteobacteria</taxon>
        <taxon>Campylobacterales</taxon>
        <taxon>Campylobacteraceae</taxon>
        <taxon>Campylobacter</taxon>
    </lineage>
</organism>
<dbReference type="AlphaFoldDB" id="A0A7H9CFM7"/>
<evidence type="ECO:0000313" key="2">
    <source>
        <dbReference type="Proteomes" id="UP000509414"/>
    </source>
</evidence>
<dbReference type="InterPro" id="IPR006311">
    <property type="entry name" value="TAT_signal"/>
</dbReference>
<protein>
    <submittedName>
        <fullName evidence="1">Uncharacterized protein</fullName>
    </submittedName>
</protein>
<dbReference type="RefSeq" id="WP_178696559.1">
    <property type="nucleotide sequence ID" value="NZ_CP049075.1"/>
</dbReference>
<gene>
    <name evidence="1" type="ORF">CINF_0393</name>
</gene>
<proteinExistence type="predicted"/>
<sequence>MNEQNPRRRFFKAACVLGASTFLTPKPQLNARQNLKPQSLWSDGVKKANEALKK</sequence>
<keyword evidence="2" id="KW-1185">Reference proteome</keyword>
<dbReference type="EMBL" id="CP049075">
    <property type="protein sequence ID" value="QLI04933.1"/>
    <property type="molecule type" value="Genomic_DNA"/>
</dbReference>
<reference evidence="1 2" key="1">
    <citation type="submission" date="2020-02" db="EMBL/GenBank/DDBJ databases">
        <title>Complete genome sequence of the novel Campylobacter species Candidatus Campylobacter infans.</title>
        <authorList>
            <person name="Duim B."/>
            <person name="Zomer A."/>
            <person name="van der Graaf L."/>
            <person name="Wagenaar J."/>
        </authorList>
    </citation>
    <scope>NUCLEOTIDE SEQUENCE [LARGE SCALE GENOMIC DNA]</scope>
    <source>
        <strain evidence="1 2">19S00001</strain>
    </source>
</reference>
<accession>A0A7H9CFM7</accession>
<dbReference type="Proteomes" id="UP000509414">
    <property type="component" value="Chromosome"/>
</dbReference>
<evidence type="ECO:0000313" key="1">
    <source>
        <dbReference type="EMBL" id="QLI04933.1"/>
    </source>
</evidence>
<dbReference type="KEGG" id="cinf:CINF_0393"/>
<name>A0A7H9CFM7_9BACT</name>